<proteinExistence type="predicted"/>
<keyword evidence="1" id="KW-0934">Plastid</keyword>
<evidence type="ECO:0000313" key="1">
    <source>
        <dbReference type="EMBL" id="ASB29787.1"/>
    </source>
</evidence>
<dbReference type="EMBL" id="KY212106">
    <property type="protein sequence ID" value="ASB29787.1"/>
    <property type="molecule type" value="Genomic_DNA"/>
</dbReference>
<protein>
    <submittedName>
        <fullName evidence="1">Uncharacterized protein</fullName>
    </submittedName>
</protein>
<dbReference type="RefSeq" id="YP_009502186.1">
    <property type="nucleotide sequence ID" value="NC_038144.1"/>
</dbReference>
<name>A0A2Z2KVK2_9FLOR</name>
<gene>
    <name evidence="1" type="primary">ycf80</name>
</gene>
<organism evidence="1">
    <name type="scientific">Porolithon onkodes</name>
    <dbReference type="NCBI Taxonomy" id="231751"/>
    <lineage>
        <taxon>Eukaryota</taxon>
        <taxon>Rhodophyta</taxon>
        <taxon>Florideophyceae</taxon>
        <taxon>Corallinophycidae</taxon>
        <taxon>Corallinales</taxon>
        <taxon>Porolithaceae</taxon>
        <taxon>Porolithon</taxon>
    </lineage>
</organism>
<dbReference type="AlphaFoldDB" id="A0A2Z2KVK2"/>
<sequence length="441" mass="52320">MMFFSMISLQNISYYSAINNFHSCHLNNNKALPNKPLSIKMNLAYVFNTPEELAKGTQLVSEKKFFKTNPSSELFRNLWHQDIFLSINHKSLYKYNMDINSVNIFKHQKKQKSLLSKFSKALFSGSIQCSLTSSLNTPKKTFFSVNYSWSKVFQLQIFKAQNLFINSNHIKTVQALLDYRIKTQCLPVFTISNHLGQMIIAEPSKSFYGTQYKQDSDNVISKMYHGFFFMNYEDAEEYLSYIQNKYNLNNQSLKIFTCDFNTFYRIMGSLSKEISFRLIPDLNEVSKLIKKHRYNKNLLFYKKQKQGRRFFQGQPLYFVKYNNGYLRHVLSNKEYKLLFTNYNEALKISSLLQNNFSPPLLQKPQIIVYNLEQFINDQLDQAESYKDRFLVVPSKDSYVFTKKYHIYRNDQLIRNKCMESLSYINLWMKRVLWSLTSRKSV</sequence>
<dbReference type="GeneID" id="37507714"/>
<geneLocation type="plastid" evidence="1"/>
<accession>A0A2Z2KVK2</accession>
<reference evidence="1" key="1">
    <citation type="submission" date="2016-11" db="EMBL/GenBank/DDBJ databases">
        <title>Complete organellar and ribosomal genomic analysis of the lectotype specimen of the reef forming species Porolithon onkodes (Heydrich) Foslie.</title>
        <authorList>
            <person name="Hughey J.R."/>
            <person name="Gabrielson P.W."/>
        </authorList>
    </citation>
    <scope>NUCLEOTIDE SEQUENCE</scope>
</reference>
<dbReference type="Gene3D" id="3.40.1350.100">
    <property type="match status" value="1"/>
</dbReference>